<name>A0A7S4E461_9STRA</name>
<dbReference type="InterPro" id="IPR043519">
    <property type="entry name" value="NT_sf"/>
</dbReference>
<dbReference type="InterPro" id="IPR007685">
    <property type="entry name" value="RelA_SpoT"/>
</dbReference>
<dbReference type="CDD" id="cd00051">
    <property type="entry name" value="EFh"/>
    <property type="match status" value="1"/>
</dbReference>
<dbReference type="AlphaFoldDB" id="A0A7S4E461"/>
<dbReference type="Pfam" id="PF04607">
    <property type="entry name" value="RelA_SpoT"/>
    <property type="match status" value="1"/>
</dbReference>
<dbReference type="SUPFAM" id="SSF81301">
    <property type="entry name" value="Nucleotidyltransferase"/>
    <property type="match status" value="1"/>
</dbReference>
<dbReference type="InterPro" id="IPR002048">
    <property type="entry name" value="EF_hand_dom"/>
</dbReference>
<dbReference type="GO" id="GO:0015969">
    <property type="term" value="P:guanosine tetraphosphate metabolic process"/>
    <property type="evidence" value="ECO:0007669"/>
    <property type="project" value="InterPro"/>
</dbReference>
<dbReference type="GO" id="GO:0005509">
    <property type="term" value="F:calcium ion binding"/>
    <property type="evidence" value="ECO:0007669"/>
    <property type="project" value="InterPro"/>
</dbReference>
<dbReference type="PROSITE" id="PS50222">
    <property type="entry name" value="EF_HAND_2"/>
    <property type="match status" value="2"/>
</dbReference>
<gene>
    <name evidence="4" type="ORF">PCAL00307_LOCUS4898</name>
    <name evidence="5" type="ORF">PECAL_5P19660</name>
</gene>
<evidence type="ECO:0000256" key="2">
    <source>
        <dbReference type="SAM" id="SignalP"/>
    </source>
</evidence>
<evidence type="ECO:0000259" key="3">
    <source>
        <dbReference type="PROSITE" id="PS50222"/>
    </source>
</evidence>
<dbReference type="PROSITE" id="PS00018">
    <property type="entry name" value="EF_HAND_1"/>
    <property type="match status" value="2"/>
</dbReference>
<keyword evidence="6" id="KW-1185">Reference proteome</keyword>
<feature type="chain" id="PRO_5036212318" description="EF-hand domain-containing protein" evidence="2">
    <location>
        <begin position="23"/>
        <end position="580"/>
    </location>
</feature>
<evidence type="ECO:0000313" key="6">
    <source>
        <dbReference type="Proteomes" id="UP000789595"/>
    </source>
</evidence>
<dbReference type="Gene3D" id="1.10.238.10">
    <property type="entry name" value="EF-hand"/>
    <property type="match status" value="1"/>
</dbReference>
<dbReference type="SUPFAM" id="SSF47473">
    <property type="entry name" value="EF-hand"/>
    <property type="match status" value="1"/>
</dbReference>
<evidence type="ECO:0000313" key="4">
    <source>
        <dbReference type="EMBL" id="CAE0689464.1"/>
    </source>
</evidence>
<sequence length="580" mass="61948">MRLLPLLLAGAGALLAPPQHWAKLHLSSTPANMRLRLAAAPVEPEIPVAASEVRTDLTEEQRAALRAFAEIDVDGDGELTADEIYHALSKNDADVSLEHVKELVAKADTDGNGTVNRQEYLAAVAADVMPTIIVDAVPDGVIDIEPEEPRDEAGAGRGGARWRVVAAWARWERGGLLSHLEEDDLNTLRDALAAAAPAAELVQTSAADALEARLEIVEVVLCVGGDATTCVAAFASAAGGTDEIGVSSLRRTLAAPVAAESDLKQQHNAVDAWLAIDACAVDVRRKAAVETTDARALVAELATTAVALRRLDPLRRKRVALQAVHVHLPLGELLGDTQAKSLSAQQQVAFRRLLDDIEDRSYATLFPESYAHAKRNVAKAAAAVGPAGPEAFAASCRASLSETIASCDVLLSKFFPDDATALTLSETALVLPPAVRVERRLVVEARVKTAASALRKMLGSANTKAVRDVLGLRVIVLGARADEDAHPDSLYAVRDALHCLGNELKHRSKDYVRAPKPSGYRSLHSTLLRPLDGLLVEVQVRSRDMHWHATFGDAAHAKYKVDRRDPLLRGAAQKLLPAAD</sequence>
<protein>
    <recommendedName>
        <fullName evidence="3">EF-hand domain-containing protein</fullName>
    </recommendedName>
</protein>
<dbReference type="SMART" id="SM00054">
    <property type="entry name" value="EFh"/>
    <property type="match status" value="2"/>
</dbReference>
<dbReference type="EMBL" id="CAKKNE010000005">
    <property type="protein sequence ID" value="CAH0377415.1"/>
    <property type="molecule type" value="Genomic_DNA"/>
</dbReference>
<dbReference type="PANTHER" id="PTHR21262:SF12">
    <property type="entry name" value="GTP DIPHOSPHOKINASE CRSH, CHLOROPLASTIC-RELATED"/>
    <property type="match status" value="1"/>
</dbReference>
<proteinExistence type="predicted"/>
<dbReference type="Proteomes" id="UP000789595">
    <property type="component" value="Unassembled WGS sequence"/>
</dbReference>
<evidence type="ECO:0000256" key="1">
    <source>
        <dbReference type="ARBA" id="ARBA00022837"/>
    </source>
</evidence>
<dbReference type="InterPro" id="IPR011992">
    <property type="entry name" value="EF-hand-dom_pair"/>
</dbReference>
<dbReference type="Pfam" id="PF13499">
    <property type="entry name" value="EF-hand_7"/>
    <property type="match status" value="1"/>
</dbReference>
<feature type="domain" description="EF-hand" evidence="3">
    <location>
        <begin position="59"/>
        <end position="94"/>
    </location>
</feature>
<dbReference type="InterPro" id="IPR018247">
    <property type="entry name" value="EF_Hand_1_Ca_BS"/>
</dbReference>
<organism evidence="4">
    <name type="scientific">Pelagomonas calceolata</name>
    <dbReference type="NCBI Taxonomy" id="35677"/>
    <lineage>
        <taxon>Eukaryota</taxon>
        <taxon>Sar</taxon>
        <taxon>Stramenopiles</taxon>
        <taxon>Ochrophyta</taxon>
        <taxon>Pelagophyceae</taxon>
        <taxon>Pelagomonadales</taxon>
        <taxon>Pelagomonadaceae</taxon>
        <taxon>Pelagomonas</taxon>
    </lineage>
</organism>
<feature type="signal peptide" evidence="2">
    <location>
        <begin position="1"/>
        <end position="22"/>
    </location>
</feature>
<evidence type="ECO:0000313" key="5">
    <source>
        <dbReference type="EMBL" id="CAH0377415.1"/>
    </source>
</evidence>
<keyword evidence="1" id="KW-0106">Calcium</keyword>
<dbReference type="PANTHER" id="PTHR21262">
    <property type="entry name" value="GUANOSINE-3',5'-BIS DIPHOSPHATE 3'-PYROPHOSPHOHYDROLASE"/>
    <property type="match status" value="1"/>
</dbReference>
<keyword evidence="2" id="KW-0732">Signal</keyword>
<reference evidence="5" key="2">
    <citation type="submission" date="2021-11" db="EMBL/GenBank/DDBJ databases">
        <authorList>
            <consortium name="Genoscope - CEA"/>
            <person name="William W."/>
        </authorList>
    </citation>
    <scope>NUCLEOTIDE SEQUENCE</scope>
</reference>
<feature type="domain" description="EF-hand" evidence="3">
    <location>
        <begin position="95"/>
        <end position="130"/>
    </location>
</feature>
<dbReference type="OrthoDB" id="44313at2759"/>
<accession>A0A7S4E461</accession>
<dbReference type="CDD" id="cd05399">
    <property type="entry name" value="NT_Rel-Spo_like"/>
    <property type="match status" value="1"/>
</dbReference>
<reference evidence="4" key="1">
    <citation type="submission" date="2021-01" db="EMBL/GenBank/DDBJ databases">
        <authorList>
            <person name="Corre E."/>
            <person name="Pelletier E."/>
            <person name="Niang G."/>
            <person name="Scheremetjew M."/>
            <person name="Finn R."/>
            <person name="Kale V."/>
            <person name="Holt S."/>
            <person name="Cochrane G."/>
            <person name="Meng A."/>
            <person name="Brown T."/>
            <person name="Cohen L."/>
        </authorList>
    </citation>
    <scope>NUCLEOTIDE SEQUENCE</scope>
    <source>
        <strain evidence="4">CCMP1756</strain>
    </source>
</reference>
<dbReference type="Gene3D" id="3.30.460.10">
    <property type="entry name" value="Beta Polymerase, domain 2"/>
    <property type="match status" value="1"/>
</dbReference>
<dbReference type="SMART" id="SM00954">
    <property type="entry name" value="RelA_SpoT"/>
    <property type="match status" value="1"/>
</dbReference>
<dbReference type="EMBL" id="HBIW01005917">
    <property type="protein sequence ID" value="CAE0689464.1"/>
    <property type="molecule type" value="Transcribed_RNA"/>
</dbReference>